<gene>
    <name evidence="2" type="ORF">RCL2_002296700</name>
</gene>
<feature type="region of interest" description="Disordered" evidence="1">
    <location>
        <begin position="480"/>
        <end position="502"/>
    </location>
</feature>
<evidence type="ECO:0000313" key="3">
    <source>
        <dbReference type="Proteomes" id="UP000615446"/>
    </source>
</evidence>
<name>A0A8H3QXS8_9GLOM</name>
<evidence type="ECO:0000256" key="1">
    <source>
        <dbReference type="SAM" id="MobiDB-lite"/>
    </source>
</evidence>
<evidence type="ECO:0000313" key="2">
    <source>
        <dbReference type="EMBL" id="GES96335.1"/>
    </source>
</evidence>
<dbReference type="Proteomes" id="UP000615446">
    <property type="component" value="Unassembled WGS sequence"/>
</dbReference>
<proteinExistence type="predicted"/>
<feature type="compositionally biased region" description="Low complexity" evidence="1">
    <location>
        <begin position="483"/>
        <end position="492"/>
    </location>
</feature>
<protein>
    <submittedName>
        <fullName evidence="2">Uncharacterized protein</fullName>
    </submittedName>
</protein>
<reference evidence="2" key="1">
    <citation type="submission" date="2019-10" db="EMBL/GenBank/DDBJ databases">
        <title>Conservation and host-specific expression of non-tandemly repeated heterogenous ribosome RNA gene in arbuscular mycorrhizal fungi.</title>
        <authorList>
            <person name="Maeda T."/>
            <person name="Kobayashi Y."/>
            <person name="Nakagawa T."/>
            <person name="Ezawa T."/>
            <person name="Yamaguchi K."/>
            <person name="Bino T."/>
            <person name="Nishimoto Y."/>
            <person name="Shigenobu S."/>
            <person name="Kawaguchi M."/>
        </authorList>
    </citation>
    <scope>NUCLEOTIDE SEQUENCE</scope>
    <source>
        <strain evidence="2">HR1</strain>
    </source>
</reference>
<dbReference type="AlphaFoldDB" id="A0A8H3QXS8"/>
<accession>A0A8H3QXS8</accession>
<dbReference type="OrthoDB" id="2380943at2759"/>
<sequence>MGEALVKQIEVGIEKDKLCWQWMMYCAGDGNSCQRECGGIGKCIEGCPNEILPNNLKNYNDMHLCKVKIVSEVYLSQLNSAYPLKIKILNTHLPSNVFTTHTPQINRADQLWLKNAQRYGKYCIGVDSKYDLNNDRAPILAVVAENNAGFGTPLAFGLSNKENNWTTSIVLKSLKNNIPCDNQNCEHKWYYEDLPNKKGFQRITECAKNHNWVPLVMMDKHRPTKIATENVLDRTILCWFHIMKTFGENLNNWNIPWSLRYPIALAFKIVRRSRSVDLAKELSLLYINFINSLDLKLELKNKLIKDLHNNWICDEWILSFIDAGRILESTTHIMTTNNYTERLYGIKLLRENLTNECGQFSFEAGLAMVFDMQTIEQNQKPSIYNGDVETAYLEIVNLYNIDGSAIFKSYSRPDENNRDPFQPVELDNHKSNIGLLQNHQQNQENQVEFLKILIEVHHSLKKKEAQKELERIFMMQSTKTLTSSAPIPSSSSRQQENKVYYV</sequence>
<comment type="caution">
    <text evidence="2">The sequence shown here is derived from an EMBL/GenBank/DDBJ whole genome shotgun (WGS) entry which is preliminary data.</text>
</comment>
<organism evidence="2 3">
    <name type="scientific">Rhizophagus clarus</name>
    <dbReference type="NCBI Taxonomy" id="94130"/>
    <lineage>
        <taxon>Eukaryota</taxon>
        <taxon>Fungi</taxon>
        <taxon>Fungi incertae sedis</taxon>
        <taxon>Mucoromycota</taxon>
        <taxon>Glomeromycotina</taxon>
        <taxon>Glomeromycetes</taxon>
        <taxon>Glomerales</taxon>
        <taxon>Glomeraceae</taxon>
        <taxon>Rhizophagus</taxon>
    </lineage>
</organism>
<dbReference type="EMBL" id="BLAL01000250">
    <property type="protein sequence ID" value="GES96335.1"/>
    <property type="molecule type" value="Genomic_DNA"/>
</dbReference>